<evidence type="ECO:0000256" key="5">
    <source>
        <dbReference type="ARBA" id="ARBA00018266"/>
    </source>
</evidence>
<evidence type="ECO:0000256" key="7">
    <source>
        <dbReference type="ARBA" id="ARBA00022801"/>
    </source>
</evidence>
<dbReference type="Proteomes" id="UP000264445">
    <property type="component" value="Unassembled WGS sequence"/>
</dbReference>
<feature type="binding site" evidence="13">
    <location>
        <position position="92"/>
    </location>
    <ligand>
        <name>Zn(2+)</name>
        <dbReference type="ChEBI" id="CHEBI:29105"/>
        <note>catalytic</note>
    </ligand>
</feature>
<dbReference type="GO" id="GO:0005829">
    <property type="term" value="C:cytosol"/>
    <property type="evidence" value="ECO:0007669"/>
    <property type="project" value="TreeGrafter"/>
</dbReference>
<name>A0A101E5X8_9THEO</name>
<dbReference type="NCBIfam" id="TIGR01354">
    <property type="entry name" value="cyt_deam_tetra"/>
    <property type="match status" value="1"/>
</dbReference>
<evidence type="ECO:0000256" key="1">
    <source>
        <dbReference type="ARBA" id="ARBA00001947"/>
    </source>
</evidence>
<evidence type="ECO:0000256" key="8">
    <source>
        <dbReference type="ARBA" id="ARBA00022833"/>
    </source>
</evidence>
<dbReference type="InterPro" id="IPR050202">
    <property type="entry name" value="Cyt/Deoxycyt_deaminase"/>
</dbReference>
<dbReference type="GO" id="GO:0004126">
    <property type="term" value="F:cytidine deaminase activity"/>
    <property type="evidence" value="ECO:0007669"/>
    <property type="project" value="UniProtKB-UniRule"/>
</dbReference>
<comment type="similarity">
    <text evidence="3 14">Belongs to the cytidine and deoxycytidylate deaminase family.</text>
</comment>
<dbReference type="NCBIfam" id="NF004064">
    <property type="entry name" value="PRK05578.1"/>
    <property type="match status" value="1"/>
</dbReference>
<evidence type="ECO:0000256" key="2">
    <source>
        <dbReference type="ARBA" id="ARBA00003949"/>
    </source>
</evidence>
<dbReference type="FunFam" id="3.40.140.10:FF:000008">
    <property type="entry name" value="Cytidine deaminase"/>
    <property type="match status" value="1"/>
</dbReference>
<dbReference type="CDD" id="cd01283">
    <property type="entry name" value="cytidine_deaminase"/>
    <property type="match status" value="1"/>
</dbReference>
<protein>
    <recommendedName>
        <fullName evidence="5 14">Cytidine deaminase</fullName>
        <ecNumber evidence="4 14">3.5.4.5</ecNumber>
    </recommendedName>
    <alternativeName>
        <fullName evidence="9 14">Cytidine aminohydrolase</fullName>
    </alternativeName>
</protein>
<comment type="catalytic activity">
    <reaction evidence="11 14">
        <text>cytidine + H2O + H(+) = uridine + NH4(+)</text>
        <dbReference type="Rhea" id="RHEA:16069"/>
        <dbReference type="ChEBI" id="CHEBI:15377"/>
        <dbReference type="ChEBI" id="CHEBI:15378"/>
        <dbReference type="ChEBI" id="CHEBI:16704"/>
        <dbReference type="ChEBI" id="CHEBI:17562"/>
        <dbReference type="ChEBI" id="CHEBI:28938"/>
        <dbReference type="EC" id="3.5.4.5"/>
    </reaction>
</comment>
<accession>A0A101E5X8</accession>
<reference evidence="16 17" key="1">
    <citation type="journal article" date="2018" name="Nat. Biotechnol.">
        <title>A standardized bacterial taxonomy based on genome phylogeny substantially revises the tree of life.</title>
        <authorList>
            <person name="Parks D.H."/>
            <person name="Chuvochina M."/>
            <person name="Waite D.W."/>
            <person name="Rinke C."/>
            <person name="Skarshewski A."/>
            <person name="Chaumeil P.A."/>
            <person name="Hugenholtz P."/>
        </authorList>
    </citation>
    <scope>NUCLEOTIDE SEQUENCE [LARGE SCALE GENOMIC DNA]</scope>
    <source>
        <strain evidence="16">UBA12544</strain>
    </source>
</reference>
<dbReference type="GO" id="GO:0072527">
    <property type="term" value="P:pyrimidine-containing compound metabolic process"/>
    <property type="evidence" value="ECO:0007669"/>
    <property type="project" value="UniProtKB-ARBA"/>
</dbReference>
<gene>
    <name evidence="16" type="ORF">DEA61_10590</name>
</gene>
<keyword evidence="7 14" id="KW-0378">Hydrolase</keyword>
<evidence type="ECO:0000256" key="3">
    <source>
        <dbReference type="ARBA" id="ARBA00006576"/>
    </source>
</evidence>
<feature type="active site" description="Proton donor" evidence="12">
    <location>
        <position position="58"/>
    </location>
</feature>
<proteinExistence type="inferred from homology"/>
<comment type="function">
    <text evidence="2 14">This enzyme scavenges exogenous and endogenous cytidine and 2'-deoxycytidine for UMP synthesis.</text>
</comment>
<dbReference type="EMBL" id="DOLB01000157">
    <property type="protein sequence ID" value="HBT50205.1"/>
    <property type="molecule type" value="Genomic_DNA"/>
</dbReference>
<dbReference type="EC" id="3.5.4.5" evidence="4 14"/>
<dbReference type="PANTHER" id="PTHR11644:SF2">
    <property type="entry name" value="CYTIDINE DEAMINASE"/>
    <property type="match status" value="1"/>
</dbReference>
<dbReference type="PROSITE" id="PS00903">
    <property type="entry name" value="CYT_DCMP_DEAMINASES_1"/>
    <property type="match status" value="1"/>
</dbReference>
<dbReference type="InterPro" id="IPR002125">
    <property type="entry name" value="CMP_dCMP_dom"/>
</dbReference>
<dbReference type="RefSeq" id="WP_022587119.1">
    <property type="nucleotide sequence ID" value="NZ_DOLB01000157.1"/>
</dbReference>
<evidence type="ECO:0000256" key="11">
    <source>
        <dbReference type="ARBA" id="ARBA00049558"/>
    </source>
</evidence>
<keyword evidence="8 13" id="KW-0862">Zinc</keyword>
<dbReference type="SUPFAM" id="SSF53927">
    <property type="entry name" value="Cytidine deaminase-like"/>
    <property type="match status" value="1"/>
</dbReference>
<dbReference type="PROSITE" id="PS51747">
    <property type="entry name" value="CYT_DCMP_DEAMINASES_2"/>
    <property type="match status" value="1"/>
</dbReference>
<evidence type="ECO:0000313" key="16">
    <source>
        <dbReference type="EMBL" id="HBT50205.1"/>
    </source>
</evidence>
<comment type="catalytic activity">
    <reaction evidence="10 14">
        <text>2'-deoxycytidine + H2O + H(+) = 2'-deoxyuridine + NH4(+)</text>
        <dbReference type="Rhea" id="RHEA:13433"/>
        <dbReference type="ChEBI" id="CHEBI:15377"/>
        <dbReference type="ChEBI" id="CHEBI:15378"/>
        <dbReference type="ChEBI" id="CHEBI:15698"/>
        <dbReference type="ChEBI" id="CHEBI:16450"/>
        <dbReference type="ChEBI" id="CHEBI:28938"/>
        <dbReference type="EC" id="3.5.4.5"/>
    </reaction>
</comment>
<dbReference type="InterPro" id="IPR016192">
    <property type="entry name" value="APOBEC/CMP_deaminase_Zn-bd"/>
</dbReference>
<dbReference type="InterPro" id="IPR016193">
    <property type="entry name" value="Cytidine_deaminase-like"/>
</dbReference>
<sequence length="135" mass="14789">MEYRDYEKLIEIAKEARENAYAPYSNFKVGACVLTEDGNIYKGCNIENASFGLTVCAERVAMFNAYSGGERKLKAIAVVADTDEPVSPCGACRQVMMELGGEDMVVILSNMKGDHAIMSVRDLLPGAFTSKDMEK</sequence>
<dbReference type="InterPro" id="IPR006262">
    <property type="entry name" value="Cyt_deam_tetra"/>
</dbReference>
<dbReference type="Gene3D" id="3.40.140.10">
    <property type="entry name" value="Cytidine Deaminase, domain 2"/>
    <property type="match status" value="1"/>
</dbReference>
<dbReference type="GO" id="GO:0042802">
    <property type="term" value="F:identical protein binding"/>
    <property type="evidence" value="ECO:0007669"/>
    <property type="project" value="UniProtKB-ARBA"/>
</dbReference>
<comment type="caution">
    <text evidence="16">The sequence shown here is derived from an EMBL/GenBank/DDBJ whole genome shotgun (WGS) entry which is preliminary data.</text>
</comment>
<dbReference type="Pfam" id="PF00383">
    <property type="entry name" value="dCMP_cyt_deam_1"/>
    <property type="match status" value="1"/>
</dbReference>
<evidence type="ECO:0000256" key="13">
    <source>
        <dbReference type="PIRSR" id="PIRSR606262-3"/>
    </source>
</evidence>
<organism evidence="16 17">
    <name type="scientific">Caldanaerobacter subterraneus</name>
    <dbReference type="NCBI Taxonomy" id="911092"/>
    <lineage>
        <taxon>Bacteria</taxon>
        <taxon>Bacillati</taxon>
        <taxon>Bacillota</taxon>
        <taxon>Clostridia</taxon>
        <taxon>Thermoanaerobacterales</taxon>
        <taxon>Thermoanaerobacteraceae</taxon>
        <taxon>Caldanaerobacter</taxon>
    </lineage>
</organism>
<evidence type="ECO:0000259" key="15">
    <source>
        <dbReference type="PROSITE" id="PS51747"/>
    </source>
</evidence>
<evidence type="ECO:0000256" key="10">
    <source>
        <dbReference type="ARBA" id="ARBA00049252"/>
    </source>
</evidence>
<feature type="binding site" evidence="13">
    <location>
        <position position="89"/>
    </location>
    <ligand>
        <name>Zn(2+)</name>
        <dbReference type="ChEBI" id="CHEBI:29105"/>
        <note>catalytic</note>
    </ligand>
</feature>
<comment type="cofactor">
    <cofactor evidence="1 13 14">
        <name>Zn(2+)</name>
        <dbReference type="ChEBI" id="CHEBI:29105"/>
    </cofactor>
</comment>
<evidence type="ECO:0000256" key="4">
    <source>
        <dbReference type="ARBA" id="ARBA00012783"/>
    </source>
</evidence>
<feature type="binding site" evidence="13">
    <location>
        <position position="56"/>
    </location>
    <ligand>
        <name>Zn(2+)</name>
        <dbReference type="ChEBI" id="CHEBI:29105"/>
        <note>catalytic</note>
    </ligand>
</feature>
<evidence type="ECO:0000313" key="17">
    <source>
        <dbReference type="Proteomes" id="UP000264445"/>
    </source>
</evidence>
<evidence type="ECO:0000256" key="14">
    <source>
        <dbReference type="RuleBase" id="RU364006"/>
    </source>
</evidence>
<dbReference type="GO" id="GO:0055086">
    <property type="term" value="P:nucleobase-containing small molecule metabolic process"/>
    <property type="evidence" value="ECO:0007669"/>
    <property type="project" value="UniProtKB-ARBA"/>
</dbReference>
<evidence type="ECO:0000256" key="12">
    <source>
        <dbReference type="PIRSR" id="PIRSR606262-1"/>
    </source>
</evidence>
<dbReference type="AlphaFoldDB" id="A0A101E5X8"/>
<feature type="domain" description="CMP/dCMP-type deaminase" evidence="15">
    <location>
        <begin position="4"/>
        <end position="131"/>
    </location>
</feature>
<keyword evidence="6 13" id="KW-0479">Metal-binding</keyword>
<dbReference type="PANTHER" id="PTHR11644">
    <property type="entry name" value="CYTIDINE DEAMINASE"/>
    <property type="match status" value="1"/>
</dbReference>
<evidence type="ECO:0000256" key="9">
    <source>
        <dbReference type="ARBA" id="ARBA00032005"/>
    </source>
</evidence>
<evidence type="ECO:0000256" key="6">
    <source>
        <dbReference type="ARBA" id="ARBA00022723"/>
    </source>
</evidence>
<dbReference type="GO" id="GO:0008270">
    <property type="term" value="F:zinc ion binding"/>
    <property type="evidence" value="ECO:0007669"/>
    <property type="project" value="UniProtKB-UniRule"/>
</dbReference>